<dbReference type="SUPFAM" id="SSF101821">
    <property type="entry name" value="Aminopeptidase/glucanase lid domain"/>
    <property type="match status" value="1"/>
</dbReference>
<keyword evidence="2" id="KW-0031">Aminopeptidase</keyword>
<accession>A0ABW8SST0</accession>
<comment type="caution">
    <text evidence="7">The sequence shown here is derived from an EMBL/GenBank/DDBJ whole genome shotgun (WGS) entry which is preliminary data.</text>
</comment>
<name>A0ABW8SST0_9CLOT</name>
<dbReference type="InterPro" id="IPR051464">
    <property type="entry name" value="Peptidase_M42_aminopept"/>
</dbReference>
<evidence type="ECO:0000313" key="8">
    <source>
        <dbReference type="Proteomes" id="UP001623660"/>
    </source>
</evidence>
<dbReference type="EMBL" id="JBJHZX010000090">
    <property type="protein sequence ID" value="MFL0198767.1"/>
    <property type="molecule type" value="Genomic_DNA"/>
</dbReference>
<evidence type="ECO:0000256" key="2">
    <source>
        <dbReference type="ARBA" id="ARBA00022438"/>
    </source>
</evidence>
<dbReference type="RefSeq" id="WP_406794880.1">
    <property type="nucleotide sequence ID" value="NZ_JBJHZX010000090.1"/>
</dbReference>
<dbReference type="PANTHER" id="PTHR32481">
    <property type="entry name" value="AMINOPEPTIDASE"/>
    <property type="match status" value="1"/>
</dbReference>
<organism evidence="7 8">
    <name type="scientific">Candidatus Clostridium eludens</name>
    <dbReference type="NCBI Taxonomy" id="3381663"/>
    <lineage>
        <taxon>Bacteria</taxon>
        <taxon>Bacillati</taxon>
        <taxon>Bacillota</taxon>
        <taxon>Clostridia</taxon>
        <taxon>Eubacteriales</taxon>
        <taxon>Clostridiaceae</taxon>
        <taxon>Clostridium</taxon>
    </lineage>
</organism>
<dbReference type="Proteomes" id="UP001623660">
    <property type="component" value="Unassembled WGS sequence"/>
</dbReference>
<dbReference type="InterPro" id="IPR008007">
    <property type="entry name" value="Peptidase_M42"/>
</dbReference>
<proteinExistence type="inferred from homology"/>
<dbReference type="SUPFAM" id="SSF53187">
    <property type="entry name" value="Zn-dependent exopeptidases"/>
    <property type="match status" value="1"/>
</dbReference>
<keyword evidence="8" id="KW-1185">Reference proteome</keyword>
<comment type="similarity">
    <text evidence="1 6">Belongs to the peptidase M42 family.</text>
</comment>
<protein>
    <submittedName>
        <fullName evidence="7">M42 family metallopeptidase</fullName>
    </submittedName>
</protein>
<keyword evidence="5" id="KW-0378">Hydrolase</keyword>
<sequence>MLLEKLCNSIGPSGYEEQIRDVIRDELSTFTENIAVDRMGNIIVHKNNKNDSSPKIMIISHMDESGIIITAYNKDGTLKFSSLGNIDKNTLPCKAVLIGSKKIPGVIGIKPIHIQSSKERSGEVSYENMCIDIGAFSEEECRKIISLGDFAIFNNDFSSFGDNLLKGKALNDRIGCSILIEVLKEELKCNLYGVFNVQGNIDQRGIYGAAYNINPDLVIILDTINSIDYAEVPDCLTTDKLRGGPVIPFKGGQCIFSREIVESIRNKADGMGIPYQKIGNTQGEGEVKAVYLAANNCKTASILIPCRYMNFNISVCSLADYDNTLALLKSYLEEYNINI</sequence>
<dbReference type="PIRSF" id="PIRSF001123">
    <property type="entry name" value="PepA_GA"/>
    <property type="match status" value="1"/>
</dbReference>
<gene>
    <name evidence="7" type="ORF">ACJDU8_24905</name>
</gene>
<reference evidence="7 8" key="1">
    <citation type="submission" date="2024-11" db="EMBL/GenBank/DDBJ databases">
        <authorList>
            <person name="Heng Y.C."/>
            <person name="Lim A.C.H."/>
            <person name="Lee J.K.Y."/>
            <person name="Kittelmann S."/>
        </authorList>
    </citation>
    <scope>NUCLEOTIDE SEQUENCE [LARGE SCALE GENOMIC DNA]</scope>
    <source>
        <strain evidence="7 8">WILCCON 0269</strain>
    </source>
</reference>
<evidence type="ECO:0000256" key="5">
    <source>
        <dbReference type="ARBA" id="ARBA00022801"/>
    </source>
</evidence>
<keyword evidence="3" id="KW-0645">Protease</keyword>
<evidence type="ECO:0000256" key="1">
    <source>
        <dbReference type="ARBA" id="ARBA00006272"/>
    </source>
</evidence>
<evidence type="ECO:0000256" key="4">
    <source>
        <dbReference type="ARBA" id="ARBA00022723"/>
    </source>
</evidence>
<dbReference type="Gene3D" id="3.40.630.10">
    <property type="entry name" value="Zn peptidases"/>
    <property type="match status" value="1"/>
</dbReference>
<dbReference type="PANTHER" id="PTHR32481:SF5">
    <property type="entry name" value="ENDOGLUCANASE"/>
    <property type="match status" value="1"/>
</dbReference>
<keyword evidence="4" id="KW-0479">Metal-binding</keyword>
<evidence type="ECO:0000313" key="7">
    <source>
        <dbReference type="EMBL" id="MFL0198767.1"/>
    </source>
</evidence>
<evidence type="ECO:0000256" key="3">
    <source>
        <dbReference type="ARBA" id="ARBA00022670"/>
    </source>
</evidence>
<dbReference type="Pfam" id="PF05343">
    <property type="entry name" value="Peptidase_M42"/>
    <property type="match status" value="1"/>
</dbReference>
<dbReference type="Gene3D" id="2.40.30.40">
    <property type="entry name" value="Peptidase M42, domain 2"/>
    <property type="match status" value="1"/>
</dbReference>
<evidence type="ECO:0000256" key="6">
    <source>
        <dbReference type="PIRNR" id="PIRNR001123"/>
    </source>
</evidence>
<dbReference type="InterPro" id="IPR023367">
    <property type="entry name" value="Peptidase_M42_dom2"/>
</dbReference>